<accession>A0A1B7LYS4</accession>
<evidence type="ECO:0000256" key="1">
    <source>
        <dbReference type="SAM" id="Phobius"/>
    </source>
</evidence>
<keyword evidence="3" id="KW-1185">Reference proteome</keyword>
<sequence length="136" mass="14278">MFELSDPARITAGFVLLAAITVTTGGYLLTRISQGKMEATGFQKSFYRAGHAHAGVLIILGLVCLILTEASSLTGGWLWLSRTGVLISAILMPAGFFFSAMGKGRTQPSAWITLLWIGAVFLISGLAACGIGLLVS</sequence>
<evidence type="ECO:0008006" key="4">
    <source>
        <dbReference type="Google" id="ProtNLM"/>
    </source>
</evidence>
<name>A0A1B7LYS4_9MICC</name>
<feature type="transmembrane region" description="Helical" evidence="1">
    <location>
        <begin position="12"/>
        <end position="30"/>
    </location>
</feature>
<comment type="caution">
    <text evidence="2">The sequence shown here is derived from an EMBL/GenBank/DDBJ whole genome shotgun (WGS) entry which is preliminary data.</text>
</comment>
<feature type="transmembrane region" description="Helical" evidence="1">
    <location>
        <begin position="76"/>
        <end position="98"/>
    </location>
</feature>
<evidence type="ECO:0000313" key="3">
    <source>
        <dbReference type="Proteomes" id="UP000078292"/>
    </source>
</evidence>
<organism evidence="2 3">
    <name type="scientific">Enteractinococcus helveticum</name>
    <dbReference type="NCBI Taxonomy" id="1837282"/>
    <lineage>
        <taxon>Bacteria</taxon>
        <taxon>Bacillati</taxon>
        <taxon>Actinomycetota</taxon>
        <taxon>Actinomycetes</taxon>
        <taxon>Micrococcales</taxon>
        <taxon>Micrococcaceae</taxon>
    </lineage>
</organism>
<dbReference type="STRING" id="1837282.A6F49_11470"/>
<protein>
    <recommendedName>
        <fullName evidence="4">DUF423 domain-containing protein</fullName>
    </recommendedName>
</protein>
<feature type="transmembrane region" description="Helical" evidence="1">
    <location>
        <begin position="51"/>
        <end position="70"/>
    </location>
</feature>
<gene>
    <name evidence="2" type="ORF">A6F49_11470</name>
</gene>
<dbReference type="Proteomes" id="UP000078292">
    <property type="component" value="Unassembled WGS sequence"/>
</dbReference>
<dbReference type="AlphaFoldDB" id="A0A1B7LYS4"/>
<proteinExistence type="predicted"/>
<dbReference type="EMBL" id="LXEY01000019">
    <property type="protein sequence ID" value="OAV60566.1"/>
    <property type="molecule type" value="Genomic_DNA"/>
</dbReference>
<keyword evidence="1" id="KW-0472">Membrane</keyword>
<keyword evidence="1" id="KW-0812">Transmembrane</keyword>
<keyword evidence="1" id="KW-1133">Transmembrane helix</keyword>
<dbReference type="RefSeq" id="WP_043058112.1">
    <property type="nucleotide sequence ID" value="NZ_LXEY01000019.1"/>
</dbReference>
<feature type="transmembrane region" description="Helical" evidence="1">
    <location>
        <begin position="110"/>
        <end position="135"/>
    </location>
</feature>
<dbReference type="OrthoDB" id="3540634at2"/>
<evidence type="ECO:0000313" key="2">
    <source>
        <dbReference type="EMBL" id="OAV60566.1"/>
    </source>
</evidence>
<reference evidence="2 3" key="1">
    <citation type="submission" date="2016-04" db="EMBL/GenBank/DDBJ databases">
        <title>First whole genome shotgun sequence of the bacterium Enteractinococcus sp. strain UASWS1574.</title>
        <authorList>
            <person name="Crovadore J."/>
            <person name="Chablais R."/>
            <person name="Lefort F."/>
        </authorList>
    </citation>
    <scope>NUCLEOTIDE SEQUENCE [LARGE SCALE GENOMIC DNA]</scope>
    <source>
        <strain evidence="2 3">UASWS1574</strain>
    </source>
</reference>